<dbReference type="EMBL" id="OU895878">
    <property type="protein sequence ID" value="CAG9802999.1"/>
    <property type="molecule type" value="Genomic_DNA"/>
</dbReference>
<dbReference type="AlphaFoldDB" id="A0A9N9RTZ8"/>
<organism evidence="1 2">
    <name type="scientific">Chironomus riparius</name>
    <dbReference type="NCBI Taxonomy" id="315576"/>
    <lineage>
        <taxon>Eukaryota</taxon>
        <taxon>Metazoa</taxon>
        <taxon>Ecdysozoa</taxon>
        <taxon>Arthropoda</taxon>
        <taxon>Hexapoda</taxon>
        <taxon>Insecta</taxon>
        <taxon>Pterygota</taxon>
        <taxon>Neoptera</taxon>
        <taxon>Endopterygota</taxon>
        <taxon>Diptera</taxon>
        <taxon>Nematocera</taxon>
        <taxon>Chironomoidea</taxon>
        <taxon>Chironomidae</taxon>
        <taxon>Chironominae</taxon>
        <taxon>Chironomus</taxon>
    </lineage>
</organism>
<sequence length="147" mass="16849">MNIDAKISIKKVPKSSKKMDTMQNNKCDCTDELSIANVITLSSSEEPPANKTVKRSYHKKNDKIVENNRATITKSVRKCRYTGTYSAKNWNKQPQIIKTVKLKDRLAEIEKLISQNKDTGIILDYDENEAKKFFEALGIRRICPSHM</sequence>
<keyword evidence="2" id="KW-1185">Reference proteome</keyword>
<gene>
    <name evidence="1" type="ORF">CHIRRI_LOCUS5901</name>
</gene>
<accession>A0A9N9RTZ8</accession>
<reference evidence="1" key="1">
    <citation type="submission" date="2022-01" db="EMBL/GenBank/DDBJ databases">
        <authorList>
            <person name="King R."/>
        </authorList>
    </citation>
    <scope>NUCLEOTIDE SEQUENCE</scope>
</reference>
<dbReference type="Proteomes" id="UP001153620">
    <property type="component" value="Chromosome 2"/>
</dbReference>
<name>A0A9N9RTZ8_9DIPT</name>
<reference evidence="1" key="2">
    <citation type="submission" date="2022-10" db="EMBL/GenBank/DDBJ databases">
        <authorList>
            <consortium name="ENA_rothamsted_submissions"/>
            <consortium name="culmorum"/>
            <person name="King R."/>
        </authorList>
    </citation>
    <scope>NUCLEOTIDE SEQUENCE</scope>
</reference>
<evidence type="ECO:0000313" key="2">
    <source>
        <dbReference type="Proteomes" id="UP001153620"/>
    </source>
</evidence>
<proteinExistence type="predicted"/>
<evidence type="ECO:0000313" key="1">
    <source>
        <dbReference type="EMBL" id="CAG9802999.1"/>
    </source>
</evidence>
<protein>
    <submittedName>
        <fullName evidence="1">Uncharacterized protein</fullName>
    </submittedName>
</protein>